<evidence type="ECO:0000256" key="4">
    <source>
        <dbReference type="ARBA" id="ARBA00022827"/>
    </source>
</evidence>
<dbReference type="Gene3D" id="3.50.50.60">
    <property type="entry name" value="FAD/NAD(P)-binding domain"/>
    <property type="match status" value="2"/>
</dbReference>
<evidence type="ECO:0000313" key="7">
    <source>
        <dbReference type="Proteomes" id="UP000184513"/>
    </source>
</evidence>
<dbReference type="SUPFAM" id="SSF51905">
    <property type="entry name" value="FAD/NAD(P)-binding domain"/>
    <property type="match status" value="1"/>
</dbReference>
<dbReference type="AlphaFoldDB" id="A0A1M7MP07"/>
<reference evidence="6 7" key="1">
    <citation type="submission" date="2016-11" db="EMBL/GenBank/DDBJ databases">
        <authorList>
            <person name="Jaros S."/>
            <person name="Januszkiewicz K."/>
            <person name="Wedrychowicz H."/>
        </authorList>
    </citation>
    <scope>NUCLEOTIDE SEQUENCE [LARGE SCALE GENOMIC DNA]</scope>
    <source>
        <strain evidence="6 7">CGMCC 1.6102</strain>
    </source>
</reference>
<comment type="cofactor">
    <cofactor evidence="1">
        <name>FAD</name>
        <dbReference type="ChEBI" id="CHEBI:57692"/>
    </cofactor>
</comment>
<dbReference type="STRING" id="388280.SAMN04488057_104409"/>
<name>A0A1M7MP07_9BACT</name>
<keyword evidence="7" id="KW-1185">Reference proteome</keyword>
<dbReference type="Proteomes" id="UP000184513">
    <property type="component" value="Unassembled WGS sequence"/>
</dbReference>
<evidence type="ECO:0000259" key="5">
    <source>
        <dbReference type="Pfam" id="PF07992"/>
    </source>
</evidence>
<accession>A0A1M7MP07</accession>
<sequence>MENCSNQRNASHTVLIGTGRSAATFLCELQKNPLTGRVTIIGSSHADLFFFRSLCALMEVNLEINLVDPDQIPADYGIYFTTLDIQQVDFEHKTIIYPSGTLGYDALVLVNEKRPKVLDHENQKKRRKIKSGQAHDCKNEGGTNAAVVEGSGFSALALVVSLALEGFQTYLVCNLKNFTDALLPEEEACLLAKHLKNKSIDILFEQKIERYLLDDLGNVSGVELSEGRTIACQQVVHAEGQFPDFSFLKTTPFYSGETFDVDRFSRIPALEDVFVFGQDSCNEKQGERSSGELNNETARYPGKDIFFQFPAGTAKPMVRSVHYNLLGMSWTVYGDLCTKWGKHTQNFYWEHPNGQISFRLLYDQRDFSIQCMASLGIKFTEHFRRQFVTGQWKAEELIQNLERGIVNQEALPEIFSLISKAFTVESKKVIKENNPSIFERIMERLF</sequence>
<protein>
    <recommendedName>
        <fullName evidence="5">FAD/NAD(P)-binding domain-containing protein</fullName>
    </recommendedName>
</protein>
<evidence type="ECO:0000313" key="6">
    <source>
        <dbReference type="EMBL" id="SHM92705.1"/>
    </source>
</evidence>
<evidence type="ECO:0000256" key="3">
    <source>
        <dbReference type="ARBA" id="ARBA00022630"/>
    </source>
</evidence>
<keyword evidence="4" id="KW-0274">FAD</keyword>
<dbReference type="GO" id="GO:0016491">
    <property type="term" value="F:oxidoreductase activity"/>
    <property type="evidence" value="ECO:0007669"/>
    <property type="project" value="InterPro"/>
</dbReference>
<comment type="similarity">
    <text evidence="2">Belongs to the FAD-dependent oxidoreductase family.</text>
</comment>
<organism evidence="6 7">
    <name type="scientific">Cyclobacterium lianum</name>
    <dbReference type="NCBI Taxonomy" id="388280"/>
    <lineage>
        <taxon>Bacteria</taxon>
        <taxon>Pseudomonadati</taxon>
        <taxon>Bacteroidota</taxon>
        <taxon>Cytophagia</taxon>
        <taxon>Cytophagales</taxon>
        <taxon>Cyclobacteriaceae</taxon>
        <taxon>Cyclobacterium</taxon>
    </lineage>
</organism>
<dbReference type="InterPro" id="IPR023753">
    <property type="entry name" value="FAD/NAD-binding_dom"/>
</dbReference>
<dbReference type="PANTHER" id="PTHR43429:SF3">
    <property type="entry name" value="NITRITE REDUCTASE [NAD(P)H]"/>
    <property type="match status" value="1"/>
</dbReference>
<dbReference type="RefSeq" id="WP_143155971.1">
    <property type="nucleotide sequence ID" value="NZ_FRCY01000004.1"/>
</dbReference>
<proteinExistence type="inferred from homology"/>
<dbReference type="PANTHER" id="PTHR43429">
    <property type="entry name" value="PYRIDINE NUCLEOTIDE-DISULFIDE OXIDOREDUCTASE DOMAIN-CONTAINING"/>
    <property type="match status" value="1"/>
</dbReference>
<evidence type="ECO:0000256" key="2">
    <source>
        <dbReference type="ARBA" id="ARBA00006442"/>
    </source>
</evidence>
<gene>
    <name evidence="6" type="ORF">SAMN04488057_104409</name>
</gene>
<dbReference type="InterPro" id="IPR050260">
    <property type="entry name" value="FAD-bd_OxRdtase"/>
</dbReference>
<feature type="domain" description="FAD/NAD(P)-binding" evidence="5">
    <location>
        <begin position="13"/>
        <end position="277"/>
    </location>
</feature>
<dbReference type="InterPro" id="IPR036188">
    <property type="entry name" value="FAD/NAD-bd_sf"/>
</dbReference>
<dbReference type="OrthoDB" id="839733at2"/>
<dbReference type="Pfam" id="PF07992">
    <property type="entry name" value="Pyr_redox_2"/>
    <property type="match status" value="1"/>
</dbReference>
<dbReference type="EMBL" id="FRCY01000004">
    <property type="protein sequence ID" value="SHM92705.1"/>
    <property type="molecule type" value="Genomic_DNA"/>
</dbReference>
<keyword evidence="3" id="KW-0285">Flavoprotein</keyword>
<evidence type="ECO:0000256" key="1">
    <source>
        <dbReference type="ARBA" id="ARBA00001974"/>
    </source>
</evidence>